<dbReference type="SUPFAM" id="SSF50156">
    <property type="entry name" value="PDZ domain-like"/>
    <property type="match status" value="1"/>
</dbReference>
<dbReference type="GO" id="GO:0042302">
    <property type="term" value="F:structural constituent of cuticle"/>
    <property type="evidence" value="ECO:0007669"/>
    <property type="project" value="UniProtKB-UniRule"/>
</dbReference>
<reference evidence="5" key="1">
    <citation type="submission" date="2021-11" db="EMBL/GenBank/DDBJ databases">
        <authorList>
            <person name="Schell T."/>
        </authorList>
    </citation>
    <scope>NUCLEOTIDE SEQUENCE</scope>
    <source>
        <strain evidence="5">M5</strain>
    </source>
</reference>
<dbReference type="PROSITE" id="PS51155">
    <property type="entry name" value="CHIT_BIND_RR_2"/>
    <property type="match status" value="1"/>
</dbReference>
<dbReference type="GO" id="GO:0005615">
    <property type="term" value="C:extracellular space"/>
    <property type="evidence" value="ECO:0007669"/>
    <property type="project" value="TreeGrafter"/>
</dbReference>
<dbReference type="OrthoDB" id="6346044at2759"/>
<dbReference type="PANTHER" id="PTHR12236:SF79">
    <property type="entry name" value="CUTICULAR PROTEIN 50CB-RELATED"/>
    <property type="match status" value="1"/>
</dbReference>
<sequence>MVSLKVIVMLAIVSGAVALPAGTLPRISKERVSEEEPVVPRDYAFNYDIQDGFVGMTHARSEVQRNGIIKGFYRYSRPDGILVTVTYTADETGFHPVITEEAAPNLKSSSAVQTMYSSYSPEQIKITLTEDDVNLTRNKSDAAKAASSKLTTRVQSETRNFDSVVKPKSESNSQLINQKDDRFSRMLIPVNVPNFFNSQRRYNNFRALRAQYVKSICYASFSWQPISFSSCFVLGAFQNSDRILSVNGLDCDELDYDQVIDQIRRIPRDVELFVLHRPDGAK</sequence>
<comment type="caution">
    <text evidence="5">The sequence shown here is derived from an EMBL/GenBank/DDBJ whole genome shotgun (WGS) entry which is preliminary data.</text>
</comment>
<evidence type="ECO:0000313" key="6">
    <source>
        <dbReference type="Proteomes" id="UP000789390"/>
    </source>
</evidence>
<accession>A0A8J2SDW1</accession>
<evidence type="ECO:0000256" key="2">
    <source>
        <dbReference type="PROSITE-ProRule" id="PRU00497"/>
    </source>
</evidence>
<dbReference type="Proteomes" id="UP000789390">
    <property type="component" value="Unassembled WGS sequence"/>
</dbReference>
<proteinExistence type="predicted"/>
<evidence type="ECO:0000259" key="4">
    <source>
        <dbReference type="PROSITE" id="PS50106"/>
    </source>
</evidence>
<keyword evidence="6" id="KW-1185">Reference proteome</keyword>
<organism evidence="5 6">
    <name type="scientific">Daphnia galeata</name>
    <dbReference type="NCBI Taxonomy" id="27404"/>
    <lineage>
        <taxon>Eukaryota</taxon>
        <taxon>Metazoa</taxon>
        <taxon>Ecdysozoa</taxon>
        <taxon>Arthropoda</taxon>
        <taxon>Crustacea</taxon>
        <taxon>Branchiopoda</taxon>
        <taxon>Diplostraca</taxon>
        <taxon>Cladocera</taxon>
        <taxon>Anomopoda</taxon>
        <taxon>Daphniidae</taxon>
        <taxon>Daphnia</taxon>
    </lineage>
</organism>
<feature type="chain" id="PRO_5035191263" description="PDZ domain-containing protein" evidence="3">
    <location>
        <begin position="19"/>
        <end position="282"/>
    </location>
</feature>
<dbReference type="InterPro" id="IPR031311">
    <property type="entry name" value="CHIT_BIND_RR_consensus"/>
</dbReference>
<name>A0A8J2SDW1_9CRUS</name>
<keyword evidence="1 2" id="KW-0193">Cuticle</keyword>
<evidence type="ECO:0000256" key="3">
    <source>
        <dbReference type="SAM" id="SignalP"/>
    </source>
</evidence>
<dbReference type="InterPro" id="IPR036034">
    <property type="entry name" value="PDZ_sf"/>
</dbReference>
<feature type="signal peptide" evidence="3">
    <location>
        <begin position="1"/>
        <end position="18"/>
    </location>
</feature>
<dbReference type="PANTHER" id="PTHR12236">
    <property type="entry name" value="STRUCTURAL CONTITUENT OF CUTICLE"/>
    <property type="match status" value="1"/>
</dbReference>
<dbReference type="PROSITE" id="PS00233">
    <property type="entry name" value="CHIT_BIND_RR_1"/>
    <property type="match status" value="1"/>
</dbReference>
<dbReference type="Gene3D" id="2.30.42.10">
    <property type="match status" value="1"/>
</dbReference>
<feature type="domain" description="PDZ" evidence="4">
    <location>
        <begin position="235"/>
        <end position="278"/>
    </location>
</feature>
<dbReference type="PROSITE" id="PS50106">
    <property type="entry name" value="PDZ"/>
    <property type="match status" value="1"/>
</dbReference>
<dbReference type="InterPro" id="IPR001478">
    <property type="entry name" value="PDZ"/>
</dbReference>
<protein>
    <recommendedName>
        <fullName evidence="4">PDZ domain-containing protein</fullName>
    </recommendedName>
</protein>
<evidence type="ECO:0000313" key="5">
    <source>
        <dbReference type="EMBL" id="CAH0113796.1"/>
    </source>
</evidence>
<gene>
    <name evidence="5" type="ORF">DGAL_LOCUS17708</name>
</gene>
<dbReference type="PRINTS" id="PR00947">
    <property type="entry name" value="CUTICLE"/>
</dbReference>
<evidence type="ECO:0000256" key="1">
    <source>
        <dbReference type="ARBA" id="ARBA00022460"/>
    </source>
</evidence>
<dbReference type="InterPro" id="IPR051217">
    <property type="entry name" value="Insect_Cuticle_Struc_Prot"/>
</dbReference>
<dbReference type="Pfam" id="PF00379">
    <property type="entry name" value="Chitin_bind_4"/>
    <property type="match status" value="1"/>
</dbReference>
<dbReference type="EMBL" id="CAKKLH010000346">
    <property type="protein sequence ID" value="CAH0113796.1"/>
    <property type="molecule type" value="Genomic_DNA"/>
</dbReference>
<dbReference type="InterPro" id="IPR000618">
    <property type="entry name" value="Insect_cuticle"/>
</dbReference>
<dbReference type="AlphaFoldDB" id="A0A8J2SDW1"/>
<keyword evidence="3" id="KW-0732">Signal</keyword>
<dbReference type="GO" id="GO:0031012">
    <property type="term" value="C:extracellular matrix"/>
    <property type="evidence" value="ECO:0007669"/>
    <property type="project" value="TreeGrafter"/>
</dbReference>